<feature type="transmembrane region" description="Helical" evidence="1">
    <location>
        <begin position="12"/>
        <end position="37"/>
    </location>
</feature>
<keyword evidence="4" id="KW-1185">Reference proteome</keyword>
<keyword evidence="1" id="KW-1133">Transmembrane helix</keyword>
<accession>A0ABU2FR95</accession>
<dbReference type="Proteomes" id="UP001268864">
    <property type="component" value="Unassembled WGS sequence"/>
</dbReference>
<evidence type="ECO:0000313" key="4">
    <source>
        <dbReference type="Proteomes" id="UP001268864"/>
    </source>
</evidence>
<sequence length="169" mass="18216">MSPSDSVALADALSDVLSALAGWLLVGLGGLGVAVPLLAVLDGTPSNPAVPAVVVLLSLCLVAFGVFVNPRFRRRLDRRRSIREFGRSRVVEHRVLRAAEGRTERCVGCDTRLTEGELRRYREEFCLAGLPVYTHAEGENAYCLDCATADSREAGSVTADERADLLTES</sequence>
<reference evidence="3 4" key="1">
    <citation type="submission" date="2022-06" db="EMBL/GenBank/DDBJ databases">
        <title>Halomicroarcula sp. a new haloarchaeum isolate from saline soil.</title>
        <authorList>
            <person name="Strakova D."/>
            <person name="Galisteo C."/>
            <person name="Sanchez-Porro C."/>
            <person name="Ventosa A."/>
        </authorList>
    </citation>
    <scope>NUCLEOTIDE SEQUENCE [LARGE SCALE GENOMIC DNA]</scope>
    <source>
        <strain evidence="3 4">S3CR25-11</strain>
    </source>
</reference>
<comment type="caution">
    <text evidence="3">The sequence shown here is derived from an EMBL/GenBank/DDBJ whole genome shotgun (WGS) entry which is preliminary data.</text>
</comment>
<keyword evidence="1" id="KW-0472">Membrane</keyword>
<evidence type="ECO:0000259" key="2">
    <source>
        <dbReference type="Pfam" id="PF26413"/>
    </source>
</evidence>
<name>A0ABU2FR95_9EURY</name>
<feature type="domain" description="DUF8108" evidence="2">
    <location>
        <begin position="78"/>
        <end position="147"/>
    </location>
</feature>
<dbReference type="InterPro" id="IPR058421">
    <property type="entry name" value="DUF8108_C"/>
</dbReference>
<proteinExistence type="predicted"/>
<evidence type="ECO:0000256" key="1">
    <source>
        <dbReference type="SAM" id="Phobius"/>
    </source>
</evidence>
<evidence type="ECO:0000313" key="3">
    <source>
        <dbReference type="EMBL" id="MDS0282776.1"/>
    </source>
</evidence>
<feature type="transmembrane region" description="Helical" evidence="1">
    <location>
        <begin position="49"/>
        <end position="70"/>
    </location>
</feature>
<protein>
    <recommendedName>
        <fullName evidence="2">DUF8108 domain-containing protein</fullName>
    </recommendedName>
</protein>
<dbReference type="Pfam" id="PF26413">
    <property type="entry name" value="DUF8108"/>
    <property type="match status" value="1"/>
</dbReference>
<organism evidence="3 4">
    <name type="scientific">Haloarcula onubensis</name>
    <dbReference type="NCBI Taxonomy" id="2950539"/>
    <lineage>
        <taxon>Archaea</taxon>
        <taxon>Methanobacteriati</taxon>
        <taxon>Methanobacteriota</taxon>
        <taxon>Stenosarchaea group</taxon>
        <taxon>Halobacteria</taxon>
        <taxon>Halobacteriales</taxon>
        <taxon>Haloarculaceae</taxon>
        <taxon>Haloarcula</taxon>
    </lineage>
</organism>
<keyword evidence="1" id="KW-0812">Transmembrane</keyword>
<dbReference type="EMBL" id="JAMQOS010000003">
    <property type="protein sequence ID" value="MDS0282776.1"/>
    <property type="molecule type" value="Genomic_DNA"/>
</dbReference>
<dbReference type="RefSeq" id="WP_310900603.1">
    <property type="nucleotide sequence ID" value="NZ_JAMQOS010000003.1"/>
</dbReference>
<gene>
    <name evidence="3" type="ORF">NDI86_11625</name>
</gene>